<dbReference type="RefSeq" id="WP_173126317.1">
    <property type="nucleotide sequence ID" value="NZ_JABRWJ010000006.1"/>
</dbReference>
<organism evidence="1 2">
    <name type="scientific">Pseudaquabacterium terrae</name>
    <dbReference type="NCBI Taxonomy" id="2732868"/>
    <lineage>
        <taxon>Bacteria</taxon>
        <taxon>Pseudomonadati</taxon>
        <taxon>Pseudomonadota</taxon>
        <taxon>Betaproteobacteria</taxon>
        <taxon>Burkholderiales</taxon>
        <taxon>Sphaerotilaceae</taxon>
        <taxon>Pseudaquabacterium</taxon>
    </lineage>
</organism>
<dbReference type="Proteomes" id="UP000737171">
    <property type="component" value="Unassembled WGS sequence"/>
</dbReference>
<dbReference type="EMBL" id="JABRWJ010000006">
    <property type="protein sequence ID" value="NRF69440.1"/>
    <property type="molecule type" value="Genomic_DNA"/>
</dbReference>
<sequence length="357" mass="39991">MATHSSPIDRLLAEPHRYGFMQAVRLLERWQVKAERLTSQEVLSRRLRFRNSLSMAFPPSEIAEFKPIALPLDARALAAHRPSGSAATFERIEITPAFMGLLGAGGALPAFYTELFAQREQLQRDHSARRFLDVFVHRAVVLFYQAWRKHRLPLRFEGDRQREALPQMLALAGFGQAALRRRLRSREGGVADEALAHYAGLLRQRPVSVAAIRQILGDYFQVPVRLDSFIGRWFTLPAEQQSVLGLGAGVLGAGAVLGERVWQRDLRLRLTLGPLRREAFARFLPGGPGHVALHELMTLMTGVSLEHEIRLTLRACDVQPARLAANDGPRLGWDGFLITRPAHEDRSDAGYDLHALA</sequence>
<keyword evidence="2" id="KW-1185">Reference proteome</keyword>
<accession>A0ABX2ELD7</accession>
<dbReference type="NCBIfam" id="TIGR03347">
    <property type="entry name" value="VI_chp_1"/>
    <property type="match status" value="1"/>
</dbReference>
<gene>
    <name evidence="1" type="primary">tssG</name>
    <name evidence="1" type="ORF">HLB44_20780</name>
</gene>
<dbReference type="PANTHER" id="PTHR35564">
    <property type="match status" value="1"/>
</dbReference>
<comment type="caution">
    <text evidence="1">The sequence shown here is derived from an EMBL/GenBank/DDBJ whole genome shotgun (WGS) entry which is preliminary data.</text>
</comment>
<reference evidence="1 2" key="1">
    <citation type="submission" date="2020-05" db="EMBL/GenBank/DDBJ databases">
        <title>Aquincola sp. isolate from soil.</title>
        <authorList>
            <person name="Han J."/>
            <person name="Kim D.-U."/>
        </authorList>
    </citation>
    <scope>NUCLEOTIDE SEQUENCE [LARGE SCALE GENOMIC DNA]</scope>
    <source>
        <strain evidence="1 2">S2</strain>
    </source>
</reference>
<dbReference type="Pfam" id="PF06996">
    <property type="entry name" value="T6SS_TssG"/>
    <property type="match status" value="1"/>
</dbReference>
<name>A0ABX2ELD7_9BURK</name>
<evidence type="ECO:0000313" key="2">
    <source>
        <dbReference type="Proteomes" id="UP000737171"/>
    </source>
</evidence>
<proteinExistence type="predicted"/>
<dbReference type="PANTHER" id="PTHR35564:SF4">
    <property type="entry name" value="CYTOPLASMIC PROTEIN"/>
    <property type="match status" value="1"/>
</dbReference>
<evidence type="ECO:0000313" key="1">
    <source>
        <dbReference type="EMBL" id="NRF69440.1"/>
    </source>
</evidence>
<dbReference type="InterPro" id="IPR010732">
    <property type="entry name" value="T6SS_TssG-like"/>
</dbReference>
<protein>
    <submittedName>
        <fullName evidence="1">Type VI secretion system baseplate subunit TssG</fullName>
    </submittedName>
</protein>